<evidence type="ECO:0000313" key="1">
    <source>
        <dbReference type="EMBL" id="GAA0544825.1"/>
    </source>
</evidence>
<reference evidence="1 2" key="1">
    <citation type="journal article" date="2019" name="Int. J. Syst. Evol. Microbiol.">
        <title>The Global Catalogue of Microorganisms (GCM) 10K type strain sequencing project: providing services to taxonomists for standard genome sequencing and annotation.</title>
        <authorList>
            <consortium name="The Broad Institute Genomics Platform"/>
            <consortium name="The Broad Institute Genome Sequencing Center for Infectious Disease"/>
            <person name="Wu L."/>
            <person name="Ma J."/>
        </authorList>
    </citation>
    <scope>NUCLEOTIDE SEQUENCE [LARGE SCALE GENOMIC DNA]</scope>
    <source>
        <strain evidence="1 2">JCM 14331</strain>
    </source>
</reference>
<organism evidence="1 2">
    <name type="scientific">Rheinheimera aquimaris</name>
    <dbReference type="NCBI Taxonomy" id="412437"/>
    <lineage>
        <taxon>Bacteria</taxon>
        <taxon>Pseudomonadati</taxon>
        <taxon>Pseudomonadota</taxon>
        <taxon>Gammaproteobacteria</taxon>
        <taxon>Chromatiales</taxon>
        <taxon>Chromatiaceae</taxon>
        <taxon>Rheinheimera</taxon>
    </lineage>
</organism>
<dbReference type="RefSeq" id="WP_264190096.1">
    <property type="nucleotide sequence ID" value="NZ_BAAAEO010000002.1"/>
</dbReference>
<dbReference type="Proteomes" id="UP001501169">
    <property type="component" value="Unassembled WGS sequence"/>
</dbReference>
<name>A0ABN1DJZ8_9GAMM</name>
<accession>A0ABN1DJZ8</accession>
<protein>
    <submittedName>
        <fullName evidence="1">Uncharacterized protein</fullName>
    </submittedName>
</protein>
<evidence type="ECO:0000313" key="2">
    <source>
        <dbReference type="Proteomes" id="UP001501169"/>
    </source>
</evidence>
<keyword evidence="2" id="KW-1185">Reference proteome</keyword>
<dbReference type="EMBL" id="BAAAEO010000002">
    <property type="protein sequence ID" value="GAA0544825.1"/>
    <property type="molecule type" value="Genomic_DNA"/>
</dbReference>
<gene>
    <name evidence="1" type="ORF">GCM10009098_10450</name>
</gene>
<comment type="caution">
    <text evidence="1">The sequence shown here is derived from an EMBL/GenBank/DDBJ whole genome shotgun (WGS) entry which is preliminary data.</text>
</comment>
<proteinExistence type="predicted"/>
<sequence>MQELNKSQLTYVFGGAFLAYTPGLDYQEWLEYYNGGYLFR</sequence>